<dbReference type="Proteomes" id="UP001152747">
    <property type="component" value="Unassembled WGS sequence"/>
</dbReference>
<protein>
    <submittedName>
        <fullName evidence="1">Uncharacterized protein</fullName>
    </submittedName>
</protein>
<organism evidence="1 2">
    <name type="scientific">Caenorhabditis angaria</name>
    <dbReference type="NCBI Taxonomy" id="860376"/>
    <lineage>
        <taxon>Eukaryota</taxon>
        <taxon>Metazoa</taxon>
        <taxon>Ecdysozoa</taxon>
        <taxon>Nematoda</taxon>
        <taxon>Chromadorea</taxon>
        <taxon>Rhabditida</taxon>
        <taxon>Rhabditina</taxon>
        <taxon>Rhabditomorpha</taxon>
        <taxon>Rhabditoidea</taxon>
        <taxon>Rhabditidae</taxon>
        <taxon>Peloderinae</taxon>
        <taxon>Caenorhabditis</taxon>
    </lineage>
</organism>
<keyword evidence="2" id="KW-1185">Reference proteome</keyword>
<gene>
    <name evidence="1" type="ORF">CAMP_LOCUS1239</name>
</gene>
<name>A0A9P1I5D8_9PELO</name>
<evidence type="ECO:0000313" key="2">
    <source>
        <dbReference type="Proteomes" id="UP001152747"/>
    </source>
</evidence>
<evidence type="ECO:0000313" key="1">
    <source>
        <dbReference type="EMBL" id="CAI5438602.1"/>
    </source>
</evidence>
<dbReference type="AlphaFoldDB" id="A0A9P1I5D8"/>
<proteinExistence type="predicted"/>
<comment type="caution">
    <text evidence="1">The sequence shown here is derived from an EMBL/GenBank/DDBJ whole genome shotgun (WGS) entry which is preliminary data.</text>
</comment>
<dbReference type="EMBL" id="CANHGI010000001">
    <property type="protein sequence ID" value="CAI5438602.1"/>
    <property type="molecule type" value="Genomic_DNA"/>
</dbReference>
<accession>A0A9P1I5D8</accession>
<sequence length="100" mass="11765">MSTQRVPLVHFRQTYFPETIFGDSLDLREPTVEVKNNFAVPFIPFHRRCQPLSHKQCKAKEKKTSKDAPNNDKLIKIFTEIGKELREVVHLRNFLNSIKK</sequence>
<reference evidence="1" key="1">
    <citation type="submission" date="2022-11" db="EMBL/GenBank/DDBJ databases">
        <authorList>
            <person name="Kikuchi T."/>
        </authorList>
    </citation>
    <scope>NUCLEOTIDE SEQUENCE</scope>
    <source>
        <strain evidence="1">PS1010</strain>
    </source>
</reference>